<feature type="region of interest" description="Disordered" evidence="24">
    <location>
        <begin position="1"/>
        <end position="44"/>
    </location>
</feature>
<feature type="compositionally biased region" description="Low complexity" evidence="24">
    <location>
        <begin position="1497"/>
        <end position="1513"/>
    </location>
</feature>
<feature type="compositionally biased region" description="Low complexity" evidence="24">
    <location>
        <begin position="1453"/>
        <end position="1465"/>
    </location>
</feature>
<organism evidence="27 28">
    <name type="scientific">Bos mutus</name>
    <name type="common">wild yak</name>
    <dbReference type="NCBI Taxonomy" id="72004"/>
    <lineage>
        <taxon>Eukaryota</taxon>
        <taxon>Metazoa</taxon>
        <taxon>Chordata</taxon>
        <taxon>Craniata</taxon>
        <taxon>Vertebrata</taxon>
        <taxon>Euteleostomi</taxon>
        <taxon>Mammalia</taxon>
        <taxon>Eutheria</taxon>
        <taxon>Laurasiatheria</taxon>
        <taxon>Artiodactyla</taxon>
        <taxon>Ruminantia</taxon>
        <taxon>Pecora</taxon>
        <taxon>Bovidae</taxon>
        <taxon>Bovinae</taxon>
        <taxon>Bos</taxon>
    </lineage>
</organism>
<keyword evidence="5 23" id="KW-0813">Transport</keyword>
<comment type="caution">
    <text evidence="23">Lacks conserved residue(s) required for the propagation of feature annotation.</text>
</comment>
<dbReference type="InterPro" id="IPR000433">
    <property type="entry name" value="Znf_ZZ"/>
</dbReference>
<dbReference type="InterPro" id="IPR036412">
    <property type="entry name" value="HAD-like_sf"/>
</dbReference>
<feature type="transmembrane region" description="Helical" evidence="23">
    <location>
        <begin position="3151"/>
        <end position="3180"/>
    </location>
</feature>
<evidence type="ECO:0000256" key="6">
    <source>
        <dbReference type="ARBA" id="ARBA00022553"/>
    </source>
</evidence>
<keyword evidence="10 23" id="KW-0547">Nucleotide-binding</keyword>
<keyword evidence="16" id="KW-0703">Sarcoplasmic reticulum</keyword>
<feature type="region of interest" description="Disordered" evidence="24">
    <location>
        <begin position="1951"/>
        <end position="2057"/>
    </location>
</feature>
<gene>
    <name evidence="27" type="ORF">E5288_WYG021032</name>
</gene>
<feature type="compositionally biased region" description="Low complexity" evidence="24">
    <location>
        <begin position="1978"/>
        <end position="1990"/>
    </location>
</feature>
<evidence type="ECO:0000256" key="17">
    <source>
        <dbReference type="ARBA" id="ARBA00022967"/>
    </source>
</evidence>
<dbReference type="Pfam" id="PF08282">
    <property type="entry name" value="Hydrolase_3"/>
    <property type="match status" value="1"/>
</dbReference>
<dbReference type="Pfam" id="PF03256">
    <property type="entry name" value="ANAPC10"/>
    <property type="match status" value="1"/>
</dbReference>
<dbReference type="InterPro" id="IPR006068">
    <property type="entry name" value="ATPase_P-typ_cation-transptr_C"/>
</dbReference>
<dbReference type="Gene3D" id="1.20.1110.10">
    <property type="entry name" value="Calcium-transporting ATPase, transmembrane domain"/>
    <property type="match status" value="1"/>
</dbReference>
<dbReference type="InterPro" id="IPR040099">
    <property type="entry name" value="ZZEF1"/>
</dbReference>
<feature type="transmembrane region" description="Helical" evidence="23">
    <location>
        <begin position="3619"/>
        <end position="3640"/>
    </location>
</feature>
<dbReference type="InterPro" id="IPR005782">
    <property type="entry name" value="P-type_ATPase_IIA"/>
</dbReference>
<dbReference type="GO" id="GO:0008270">
    <property type="term" value="F:zinc ion binding"/>
    <property type="evidence" value="ECO:0007669"/>
    <property type="project" value="UniProtKB-KW"/>
</dbReference>
<dbReference type="PANTHER" id="PTHR22772:SF4">
    <property type="entry name" value="ZINC FINGER ZZ-TYPE AND EF-HAND DOMAIN-CONTAINING PROTEIN 1"/>
    <property type="match status" value="1"/>
</dbReference>
<comment type="subcellular location">
    <subcellularLocation>
        <location evidence="3">Endoplasmic reticulum membrane</location>
        <topology evidence="3">Multi-pass membrane protein</topology>
    </subcellularLocation>
    <subcellularLocation>
        <location evidence="23">Membrane</location>
        <topology evidence="23">Multi-pass membrane protein</topology>
    </subcellularLocation>
    <subcellularLocation>
        <location evidence="2">Sarcoplasmic reticulum membrane</location>
        <topology evidence="2">Multi-pass membrane protein</topology>
    </subcellularLocation>
</comment>
<keyword evidence="12" id="KW-0862">Zinc</keyword>
<dbReference type="PANTHER" id="PTHR22772">
    <property type="entry name" value="NOVEL ZZ TYPE ZINC FINGER DOMAIN CONTAINING PROTEIN"/>
    <property type="match status" value="1"/>
</dbReference>
<evidence type="ECO:0000256" key="3">
    <source>
        <dbReference type="ARBA" id="ARBA00004477"/>
    </source>
</evidence>
<dbReference type="SMART" id="SM00291">
    <property type="entry name" value="ZnF_ZZ"/>
    <property type="match status" value="2"/>
</dbReference>
<dbReference type="Gene3D" id="3.40.50.1000">
    <property type="entry name" value="HAD superfamily/HAD-like"/>
    <property type="match status" value="1"/>
</dbReference>
<dbReference type="Pfam" id="PF13246">
    <property type="entry name" value="Cation_ATPase"/>
    <property type="match status" value="1"/>
</dbReference>
<evidence type="ECO:0000256" key="22">
    <source>
        <dbReference type="PROSITE-ProRule" id="PRU00228"/>
    </source>
</evidence>
<dbReference type="CDD" id="cd02343">
    <property type="entry name" value="ZZ_EF"/>
    <property type="match status" value="1"/>
</dbReference>
<evidence type="ECO:0000256" key="13">
    <source>
        <dbReference type="ARBA" id="ARBA00022837"/>
    </source>
</evidence>
<dbReference type="NCBIfam" id="TIGR01494">
    <property type="entry name" value="ATPase_P-type"/>
    <property type="match status" value="2"/>
</dbReference>
<keyword evidence="8 23" id="KW-0812">Transmembrane</keyword>
<keyword evidence="28" id="KW-1185">Reference proteome</keyword>
<feature type="transmembrane region" description="Helical" evidence="23">
    <location>
        <begin position="3787"/>
        <end position="3808"/>
    </location>
</feature>
<dbReference type="SFLD" id="SFLDG00002">
    <property type="entry name" value="C1.7:_P-type_atpase_like"/>
    <property type="match status" value="1"/>
</dbReference>
<dbReference type="SUPFAM" id="SSF81660">
    <property type="entry name" value="Metal cation-transporting ATPase, ATP-binding domain N"/>
    <property type="match status" value="1"/>
</dbReference>
<protein>
    <recommendedName>
        <fullName evidence="23">Calcium-transporting ATPase</fullName>
        <ecNumber evidence="23">7.2.2.10</ecNumber>
    </recommendedName>
</protein>
<keyword evidence="6" id="KW-0597">Phosphoprotein</keyword>
<dbReference type="Pfam" id="PF00689">
    <property type="entry name" value="Cation_ATPase_C"/>
    <property type="match status" value="1"/>
</dbReference>
<evidence type="ECO:0000256" key="20">
    <source>
        <dbReference type="ARBA" id="ARBA00023136"/>
    </source>
</evidence>
<dbReference type="Proteomes" id="UP000322234">
    <property type="component" value="Unassembled WGS sequence"/>
</dbReference>
<feature type="domain" description="ZZ-type" evidence="25">
    <location>
        <begin position="1759"/>
        <end position="1814"/>
    </location>
</feature>
<dbReference type="PROSITE" id="PS51284">
    <property type="entry name" value="DOC"/>
    <property type="match status" value="1"/>
</dbReference>
<evidence type="ECO:0000256" key="7">
    <source>
        <dbReference type="ARBA" id="ARBA00022568"/>
    </source>
</evidence>
<dbReference type="InterPro" id="IPR023298">
    <property type="entry name" value="ATPase_P-typ_TM_dom_sf"/>
</dbReference>
<dbReference type="InterPro" id="IPR023214">
    <property type="entry name" value="HAD_sf"/>
</dbReference>
<dbReference type="SUPFAM" id="SSF81653">
    <property type="entry name" value="Calcium ATPase, transduction domain A"/>
    <property type="match status" value="1"/>
</dbReference>
<evidence type="ECO:0000256" key="11">
    <source>
        <dbReference type="ARBA" id="ARBA00022771"/>
    </source>
</evidence>
<dbReference type="InterPro" id="IPR018303">
    <property type="entry name" value="ATPase_P-typ_P_site"/>
</dbReference>
<comment type="function">
    <text evidence="23">Catalyzes the hydrolysis of ATP coupled with the transport of calcium.</text>
</comment>
<comment type="similarity">
    <text evidence="4 23">Belongs to the cation transport ATPase (P-type) (TC 3.A.3) family. Type IIA subfamily.</text>
</comment>
<dbReference type="InterPro" id="IPR041986">
    <property type="entry name" value="ZZEF1_ZZ"/>
</dbReference>
<dbReference type="SMART" id="SM01337">
    <property type="entry name" value="APC10"/>
    <property type="match status" value="1"/>
</dbReference>
<evidence type="ECO:0000256" key="8">
    <source>
        <dbReference type="ARBA" id="ARBA00022692"/>
    </source>
</evidence>
<reference evidence="27" key="1">
    <citation type="submission" date="2019-10" db="EMBL/GenBank/DDBJ databases">
        <title>The sequence and de novo assembly of the wild yak genome.</title>
        <authorList>
            <person name="Liu Y."/>
        </authorList>
    </citation>
    <scope>NUCLEOTIDE SEQUENCE [LARGE SCALE GENOMIC DNA]</scope>
    <source>
        <strain evidence="27">WY2019</strain>
    </source>
</reference>
<evidence type="ECO:0000256" key="18">
    <source>
        <dbReference type="ARBA" id="ARBA00022989"/>
    </source>
</evidence>
<dbReference type="Pfam" id="PF00569">
    <property type="entry name" value="ZZ"/>
    <property type="match status" value="2"/>
</dbReference>
<sequence length="3899" mass="433021">MGNAPSHSSEDEAAAAGGEGWGPHQDWAADSGTTPGQGPAAPALPPAAALLEPARLREAAAALRPTPPCESLVSRHHGALLRWLEERLGRGEESVTLEQFGELLEARGAGFSGERFEEALKNSSGANLQGELSHIIRQLQACSLVPGFIDIFSESKEGLDVHAAMILRFLHRNRLSSTVIPYPMLDHCNNMSTMRASVLRESLDQLVQKEKESPGDLTRSPEMDKLKSVAKCYAYIETSSNPADIDKMTNGETSSYWQSDGSARSHWIRLKMKPDVVLRHLSIAVAATDQSYMPQQVTVAVGRTASDLQEVRDVHIPSNVTGYVTLLENANISQLYVQINIKRCLSDGCDTRIHGLRAVGFQRVKKSGVSVSDASAIWYWSLLTSLVTASMETNPAFVQTVLRNTQKALQHMPPLSLSPGSTDFSTFLSPNVLEEVDSFLIRITSCRSTPEVELTLLAFALARGSVAKVLSSLCTVTDHLDTHYDASSLISSMASVRQNLLLKYGKPLQLTLQACDVKGKEEKSGPENLLAEPWTRDGFLTETGKTRASTIFSTGTESAFQVTQIRIMVRRGGIGAQCGLVFAYNSSSDKFHAEEHFKRFEKYDKWKLQEFRQFVKSRIGCSSDILGEDDPIGWFELEEEWDEADVKLQQCRVAKYLMVKFLCTRQESAERLGVQGLSISGYLRPARAEAEQSIICAHCRKGTEESVCGATLLLKTLQFIQQLAHDLVQQKESGLKYKSFLDFAGLDLQIFWNFYSKLKQNPREECICAQTLLLQLLQSCFSVLQGDAPAAAEDAKAPSPRPRPVEAAKELYAHLCSVVDRLDGDSVPMEILKQEVRNTLLNGAAIFFPDRLTRRNHLFTMMKNVTEQEHKQSMQLTFRSLCTYFSDKDPGGLLLLPEKGDLADMDISEVLAVMNTLLSVAARECELLMVDGAQREVGSVLSSLFWSVQGSLLSWCYLQLKSTDSGAKDLAADLTDRYVGQFLAHVRVILESLLSQYSGKTIVEKLCNSVFSMAARQLVIFLLDFCTLDISHCTLLREFSALTELLKELCSDPEGGVNKLDVETWQQERPVVLHTWTKESAHNYENNCHEVSVFVSPGATYFEVEFDERCETEKRYDYLEFTDARGGKTRYDTKVGTDKWPKKVTFKAGPRLQFLFHSDSSNNEWGYKFTVTAYGLPDVAVSWGLDLQLLVSRLMGRLASQCMALKSVHQLGSNMAVPQAKMALVLNSPLWKPVFRHQIHPELGLEASWPTHPPQDNKEVKNIPDDHCHQFLLDFAQSDPAQNFCGPYSELFKGFIQACRKQAPKTDIVAGSTIDQAVNATFAALVYRTPDLYEKLQKYVNSGGKTALSEEFAQVYSLADGIRIWMLEMKQKSLMNLGSEAEEQHGPEAAEANPESLAKECYQKSLLLLKFLPTGGGSKESCDRSVAVDDTDHLQPLDKRQRTSSVVEEHFQASASPTEAAPPTAGDRSPGPDVQPTLPPSSGAPALEVSSVPAEEPSSPSTPTRRPPFTRGRLRLLSFRSMEEARPAPTVKEKYPVLKDLMDFIKDQSLSHESVVKVLSLRKAQAWSILEVLRIIQCCTESLGQPHCFHPPYILFLLELLTCQKEFTNYFGHLEGCGADLHKEIRDTYYQFVLFLVKAVKGFNSKNDRSLLPALSCIQTALLHLLDMGWEPSDLTFFVDIQLPDLLMKMSQENISAHDSVISQWSEEDELADAKQNSEWMDECQDGMFEAWYEKIAQEDPEKQRKMHMFIARYCDLLNVDISCDGCDEIAPWHRYRCLQCSDMDLCKTCFLGGVKPEGHGDDHEMVNMEFTCDHCQGLIIGRRMHCNVCDDFDLCYGCYAAKKYSYGHLPTHSITAHPMVTIRISDRQRLIQPYIHNYSWLLFAALALYSAHLASAEDVDGEKLDPQVRSSAATLRSRCLQLVGDCLMKAHQGKGLKALALLGVLPDGGSPPENQALPVTAPTQTSEEQPEKKAVQAAAEPAPTGPAGPRSGKRDGPKEVRPLDCKQRSKASEGVSLRKDPSCQPQISDSPADACTPTGLPDAENSEASSQKPIEEKAVIPSPEQVFAECSQKRILGLLAAMLPPLNSDPTVPLIDLEHVLPLMFQVVISNAGHLNETYHLTLGLLGQLIIRLLPAEVDAAVTKVLSAKHNLFAAGDSSVVPDGWKTTHLLFSLGAVCLDSRVGLDWACSMAEILRSLNSAPLWRDVVATFTDHCIKQLPFQLKHTNIFTLLVLVGFPQVLCVGTRCVYMDNANEPHNVIILKHFTEKNRAVIVDVKTRKRKTVKDYQLVQKGGGQEGSDSQAQLSQYSQHFAFIASHLLQTSMDSHCPEAVEATWVLSLALKGLYKTLKVHGFEETHATFLQTDLLKLLVKKCSKGTGFSKTWLLRDLEVRDEGDSCYRFLLQIYRPGISSPGDQEQKKLDPLESLDEPTRICFLMAHDALNAPLHILRAIYELQMKRTDSFFLEVQKRFDGDELTTDERIRTLAQRWQPSRSLRLDEQSAKAVDTDMIILPCLSRPVRCEQATVESNPVTQKLISSTESELQQSYAKQRRSKSAALLHKELNCKSKRAVREYLFRVNEATAVLYARHVLASLLAEWPGHVPVSEDILELSGPAHMTYILDMFMQLEDRHQWEKILQKVLQGCRESMLGTMALAACQFMEEPGMEVQVRESKHPYNNNTNFEDKVHIPGAIYLSIKFDPQCNTEEGCDELAMSSSSDFQQDRHNFSGSQQKWKDFELPGRDTLYYRFTSDMSNTEWGYRFTVTAGHLGRFQTGFEILKQMLSEERVVPYLPLAKIWEWLVGVACRQTGHQRLKAIHLLLRIVRCCTHSDLCDLTLLKPLWQLFTQMEYSLFEDVTQAGILLPLHRALTELFFVTENRAQLLPVSRSSSKDLPFPHAPPSPASGKSLWELVLEQFEDLLVRILLLAALVSFVLAWFEEGEETTTAFVEPLVIMLILVANAIVGVWQERNAESAIEALKEYEPEMGKVIRADRKGVQRILARDIVPGDIVEVAVGDKVPADLRLIDIKSTTLRVDQSILTGESVSVTKHTDAIPDPRAVNQDKKNMLFSGTNIASGKAVGVAVATGLHTELGKIRSQMAAVEPERTPLQQKLDEFGQQLSRAISVICMAVWVINIGHFADPAHGGSWLRGAVYYFKIAVALAVAAIPEGLPAVITTCLALGTRRMARKNAIVRSLPSVETLGCTSVICSDKTGTLTTNQMSVCRMFVVAEAGTGTCRLHEFTISGTTYAPEGEVRQGERRVRCGQFDGLVELATICALCNDSALDYNETKGVYEKVGEATETALTCLVEKMNVFDTDLQTLSRVERAGACNAVIKQLMQKEFTLEFSRDRKSMSVYCTPTRPGLVAQGSKMFVKGAPESVIERCSSVRVGSRTVPLDTTSREQILAKVKDWGSGLDTLRCLALATRDMPPRKEDMQLDDCSKFVQYETDLTFVGCVGMLDPPRPEVAACIARCHQAGIRVVMITGDNKGTAVAICRRLGIFEDTEDVAGKAYTGREFDDLSPEQQRHACRTARCFARVEPAHKSRIVENLQSFNEITAMTGDGVNDAPALKKAEIGIAMGSGTAVAKSAAEMVLSDDNFASIVAAVEEGRAIYSNMKQFIRYLISSNVGEVVCIFLTAILGLPEALIPVQLLWVNLVTDGLPATALGFNPPDLDIMEKRPRNPREALISGWLFFRYLAIGVYVGLATVAAATWWFLYDAEGPQVTFYQLRNFLKCSEDNPVFAGIDCEVFESRFPTTMALSVLVTIEMCNALNSVSENQSLLRMPPWLNPWLLAAVAMSMALHFLILLVPPLPTPPSQLIFQVTPLNGRQWVAVLQISLPVILLDEALKYLSRKHVDGEWRPQTPLPAHLPACLRPQSAVGVGRVLHLGAGALGSPGCR</sequence>
<dbReference type="FunFam" id="3.40.50.1000:FF:000005">
    <property type="entry name" value="Calcium-transporting ATPase 1"/>
    <property type="match status" value="1"/>
</dbReference>
<evidence type="ECO:0000313" key="27">
    <source>
        <dbReference type="EMBL" id="MXQ96760.1"/>
    </source>
</evidence>
<accession>A0A6B0S388</accession>
<dbReference type="PROSITE" id="PS50135">
    <property type="entry name" value="ZF_ZZ_2"/>
    <property type="match status" value="2"/>
</dbReference>
<comment type="cofactor">
    <cofactor evidence="1">
        <name>Mg(2+)</name>
        <dbReference type="ChEBI" id="CHEBI:18420"/>
    </cofactor>
</comment>
<keyword evidence="19 23" id="KW-0406">Ion transport</keyword>
<dbReference type="Gene3D" id="2.70.150.10">
    <property type="entry name" value="Calcium-transporting ATPase, cytoplasmic transduction domain A"/>
    <property type="match status" value="1"/>
</dbReference>
<name>A0A6B0S388_9CETA</name>
<keyword evidence="9" id="KW-0479">Metal-binding</keyword>
<dbReference type="NCBIfam" id="TIGR01116">
    <property type="entry name" value="ATPase-IIA1_Ca"/>
    <property type="match status" value="1"/>
</dbReference>
<dbReference type="FunFam" id="1.20.1110.10:FF:000065">
    <property type="entry name" value="Sarcoplasmic/endoplasmic reticulum calcium ATPase 1"/>
    <property type="match status" value="3"/>
</dbReference>
<evidence type="ECO:0000256" key="23">
    <source>
        <dbReference type="RuleBase" id="RU361146"/>
    </source>
</evidence>
<keyword evidence="13 23" id="KW-0106">Calcium</keyword>
<dbReference type="FunFam" id="3.40.1110.10:FF:000003">
    <property type="entry name" value="Calcium-transporting ATPase"/>
    <property type="match status" value="1"/>
</dbReference>
<evidence type="ECO:0000259" key="26">
    <source>
        <dbReference type="PROSITE" id="PS51284"/>
    </source>
</evidence>
<keyword evidence="17" id="KW-1278">Translocase</keyword>
<dbReference type="InterPro" id="IPR004939">
    <property type="entry name" value="APC_su10/DOC_dom"/>
</dbReference>
<evidence type="ECO:0000256" key="21">
    <source>
        <dbReference type="ARBA" id="ARBA00047282"/>
    </source>
</evidence>
<evidence type="ECO:0000256" key="24">
    <source>
        <dbReference type="SAM" id="MobiDB-lite"/>
    </source>
</evidence>
<comment type="catalytic activity">
    <reaction evidence="21">
        <text>Ca(2+)(in) + ATP + H2O = Ca(2+)(out) + ADP + phosphate + H(+)</text>
        <dbReference type="Rhea" id="RHEA:18105"/>
        <dbReference type="ChEBI" id="CHEBI:15377"/>
        <dbReference type="ChEBI" id="CHEBI:15378"/>
        <dbReference type="ChEBI" id="CHEBI:29108"/>
        <dbReference type="ChEBI" id="CHEBI:30616"/>
        <dbReference type="ChEBI" id="CHEBI:43474"/>
        <dbReference type="ChEBI" id="CHEBI:456216"/>
        <dbReference type="EC" id="7.2.2.10"/>
    </reaction>
    <physiologicalReaction direction="left-to-right" evidence="21">
        <dbReference type="Rhea" id="RHEA:18106"/>
    </physiologicalReaction>
</comment>
<dbReference type="PRINTS" id="PR00119">
    <property type="entry name" value="CATATPASE"/>
</dbReference>
<dbReference type="CDD" id="cd02249">
    <property type="entry name" value="ZZ"/>
    <property type="match status" value="1"/>
</dbReference>
<evidence type="ECO:0000256" key="2">
    <source>
        <dbReference type="ARBA" id="ARBA00004326"/>
    </source>
</evidence>
<evidence type="ECO:0000256" key="10">
    <source>
        <dbReference type="ARBA" id="ARBA00022741"/>
    </source>
</evidence>
<feature type="compositionally biased region" description="Basic and acidic residues" evidence="24">
    <location>
        <begin position="1420"/>
        <end position="1451"/>
    </location>
</feature>
<keyword evidence="15" id="KW-0460">Magnesium</keyword>
<dbReference type="InterPro" id="IPR008979">
    <property type="entry name" value="Galactose-bd-like_sf"/>
</dbReference>
<feature type="domain" description="DOC" evidence="26">
    <location>
        <begin position="206"/>
        <end position="385"/>
    </location>
</feature>
<dbReference type="Gene3D" id="3.40.1110.10">
    <property type="entry name" value="Calcium-transporting ATPase, cytoplasmic domain N"/>
    <property type="match status" value="1"/>
</dbReference>
<dbReference type="InterPro" id="IPR044492">
    <property type="entry name" value="P_typ_ATPase_HD_dom"/>
</dbReference>
<dbReference type="PROSITE" id="PS00154">
    <property type="entry name" value="ATPASE_E1_E2"/>
    <property type="match status" value="1"/>
</dbReference>
<dbReference type="SFLD" id="SFLDF00027">
    <property type="entry name" value="p-type_atpase"/>
    <property type="match status" value="1"/>
</dbReference>
<dbReference type="PROSITE" id="PS01357">
    <property type="entry name" value="ZF_ZZ_1"/>
    <property type="match status" value="1"/>
</dbReference>
<evidence type="ECO:0000256" key="12">
    <source>
        <dbReference type="ARBA" id="ARBA00022833"/>
    </source>
</evidence>
<dbReference type="GO" id="GO:0005388">
    <property type="term" value="F:P-type calcium transporter activity"/>
    <property type="evidence" value="ECO:0007669"/>
    <property type="project" value="UniProtKB-EC"/>
</dbReference>
<keyword evidence="11 22" id="KW-0863">Zinc-finger</keyword>
<evidence type="ECO:0000256" key="14">
    <source>
        <dbReference type="ARBA" id="ARBA00022840"/>
    </source>
</evidence>
<dbReference type="SUPFAM" id="SSF81665">
    <property type="entry name" value="Calcium ATPase, transmembrane domain M"/>
    <property type="match status" value="1"/>
</dbReference>
<feature type="transmembrane region" description="Helical" evidence="23">
    <location>
        <begin position="3692"/>
        <end position="3716"/>
    </location>
</feature>
<dbReference type="InterPro" id="IPR023299">
    <property type="entry name" value="ATPase_P-typ_cyto_dom_N"/>
</dbReference>
<dbReference type="InterPro" id="IPR047052">
    <property type="entry name" value="ZZEF1_APC10"/>
</dbReference>
<dbReference type="InterPro" id="IPR008250">
    <property type="entry name" value="ATPase_P-typ_transduc_dom_A_sf"/>
</dbReference>
<dbReference type="CDD" id="cd08667">
    <property type="entry name" value="APC10-ZZEF1"/>
    <property type="match status" value="1"/>
</dbReference>
<evidence type="ECO:0000256" key="1">
    <source>
        <dbReference type="ARBA" id="ARBA00001946"/>
    </source>
</evidence>
<feature type="compositionally biased region" description="Basic and acidic residues" evidence="24">
    <location>
        <begin position="1993"/>
        <end position="2022"/>
    </location>
</feature>
<dbReference type="GO" id="GO:0005524">
    <property type="term" value="F:ATP binding"/>
    <property type="evidence" value="ECO:0007669"/>
    <property type="project" value="UniProtKB-KW"/>
</dbReference>
<evidence type="ECO:0000259" key="25">
    <source>
        <dbReference type="PROSITE" id="PS50135"/>
    </source>
</evidence>
<dbReference type="Pfam" id="PF00122">
    <property type="entry name" value="E1-E2_ATPase"/>
    <property type="match status" value="1"/>
</dbReference>
<dbReference type="SUPFAM" id="SSF56784">
    <property type="entry name" value="HAD-like"/>
    <property type="match status" value="1"/>
</dbReference>
<keyword evidence="20 23" id="KW-0472">Membrane</keyword>
<evidence type="ECO:0000313" key="28">
    <source>
        <dbReference type="Proteomes" id="UP000322234"/>
    </source>
</evidence>
<dbReference type="SUPFAM" id="SSF57850">
    <property type="entry name" value="RING/U-box"/>
    <property type="match status" value="2"/>
</dbReference>
<proteinExistence type="inferred from homology"/>
<dbReference type="Gene3D" id="3.30.60.90">
    <property type="match status" value="2"/>
</dbReference>
<dbReference type="GO" id="GO:0016887">
    <property type="term" value="F:ATP hydrolysis activity"/>
    <property type="evidence" value="ECO:0007669"/>
    <property type="project" value="InterPro"/>
</dbReference>
<dbReference type="InterPro" id="IPR001757">
    <property type="entry name" value="P_typ_ATPase"/>
</dbReference>
<evidence type="ECO:0000256" key="15">
    <source>
        <dbReference type="ARBA" id="ARBA00022842"/>
    </source>
</evidence>
<evidence type="ECO:0000256" key="19">
    <source>
        <dbReference type="ARBA" id="ARBA00023065"/>
    </source>
</evidence>
<feature type="domain" description="ZZ-type" evidence="25">
    <location>
        <begin position="1808"/>
        <end position="1863"/>
    </location>
</feature>
<keyword evidence="7 23" id="KW-0109">Calcium transport</keyword>
<feature type="region of interest" description="Disordered" evidence="24">
    <location>
        <begin position="1416"/>
        <end position="1513"/>
    </location>
</feature>
<dbReference type="CDD" id="cd02083">
    <property type="entry name" value="P-type_ATPase_SERCA"/>
    <property type="match status" value="1"/>
</dbReference>
<evidence type="ECO:0000256" key="4">
    <source>
        <dbReference type="ARBA" id="ARBA00005675"/>
    </source>
</evidence>
<dbReference type="GO" id="GO:0033017">
    <property type="term" value="C:sarcoplasmic reticulum membrane"/>
    <property type="evidence" value="ECO:0007669"/>
    <property type="project" value="UniProtKB-SubCell"/>
</dbReference>
<evidence type="ECO:0000256" key="16">
    <source>
        <dbReference type="ARBA" id="ARBA00022951"/>
    </source>
</evidence>
<dbReference type="EMBL" id="VBQZ03000174">
    <property type="protein sequence ID" value="MXQ96760.1"/>
    <property type="molecule type" value="Genomic_DNA"/>
</dbReference>
<dbReference type="FunFam" id="2.70.150.10:FF:000160">
    <property type="entry name" value="Sarcoplasmic/endoplasmic reticulum calcium ATPase 1"/>
    <property type="match status" value="1"/>
</dbReference>
<evidence type="ECO:0000256" key="5">
    <source>
        <dbReference type="ARBA" id="ARBA00022448"/>
    </source>
</evidence>
<dbReference type="Gene3D" id="2.60.120.260">
    <property type="entry name" value="Galactose-binding domain-like"/>
    <property type="match status" value="1"/>
</dbReference>
<dbReference type="InterPro" id="IPR043145">
    <property type="entry name" value="Znf_ZZ_sf"/>
</dbReference>
<dbReference type="SUPFAM" id="SSF49785">
    <property type="entry name" value="Galactose-binding domain-like"/>
    <property type="match status" value="1"/>
</dbReference>
<dbReference type="EC" id="7.2.2.10" evidence="23"/>
<keyword evidence="14 23" id="KW-0067">ATP-binding</keyword>
<evidence type="ECO:0000256" key="9">
    <source>
        <dbReference type="ARBA" id="ARBA00022723"/>
    </source>
</evidence>
<keyword evidence="18 23" id="KW-1133">Transmembrane helix</keyword>
<dbReference type="SFLD" id="SFLDS00003">
    <property type="entry name" value="Haloacid_Dehalogenase"/>
    <property type="match status" value="1"/>
</dbReference>
<comment type="caution">
    <text evidence="27">The sequence shown here is derived from an EMBL/GenBank/DDBJ whole genome shotgun (WGS) entry which is preliminary data.</text>
</comment>
<dbReference type="InterPro" id="IPR059000">
    <property type="entry name" value="ATPase_P-type_domA"/>
</dbReference>